<dbReference type="InterPro" id="IPR001841">
    <property type="entry name" value="Znf_RING"/>
</dbReference>
<evidence type="ECO:0000259" key="6">
    <source>
        <dbReference type="PROSITE" id="PS50089"/>
    </source>
</evidence>
<keyword evidence="1" id="KW-0479">Metal-binding</keyword>
<dbReference type="PANTHER" id="PTHR25465">
    <property type="entry name" value="B-BOX DOMAIN CONTAINING"/>
    <property type="match status" value="1"/>
</dbReference>
<sequence length="292" mass="33562">MASSGSFLSEEQLRCSICLDMFTDPVSTPCGHNFCMGCIKEYWVNCSQSRCPVCKKTYSTRPELCLNTTLSEMMAQFRTLLTENASSATGRSPTVSCDICTDLAIKSCLMCLTSYCETHIKPHKTAAKLKRHELIDPVENLEDYICPNHDRPLKFLCRDDQMFVCQFCTEGDHRGHNTVPLAEEYVEKKSHLMKTQTEVQQMIQDRLKKIQDIKYQMEIRKVMEEKQRATERQAEGLIKDLQQEITELQKRNSELENISHTEDHLHLLQVSISLFLSATSHCPHLLHQHSPC</sequence>
<name>A0AAY4A4U1_9TELE</name>
<dbReference type="InterPro" id="IPR000315">
    <property type="entry name" value="Znf_B-box"/>
</dbReference>
<evidence type="ECO:0000256" key="1">
    <source>
        <dbReference type="ARBA" id="ARBA00022723"/>
    </source>
</evidence>
<dbReference type="InterPro" id="IPR058030">
    <property type="entry name" value="TRIM8/14/16/25/29/45/65_CC"/>
</dbReference>
<keyword evidence="3" id="KW-0862">Zinc</keyword>
<reference evidence="8" key="2">
    <citation type="submission" date="2025-08" db="UniProtKB">
        <authorList>
            <consortium name="Ensembl"/>
        </authorList>
    </citation>
    <scope>IDENTIFICATION</scope>
</reference>
<dbReference type="Pfam" id="PF25600">
    <property type="entry name" value="TRIM_CC"/>
    <property type="match status" value="1"/>
</dbReference>
<dbReference type="InterPro" id="IPR013083">
    <property type="entry name" value="Znf_RING/FYVE/PHD"/>
</dbReference>
<dbReference type="Gene3D" id="4.10.830.40">
    <property type="match status" value="1"/>
</dbReference>
<dbReference type="PROSITE" id="PS50119">
    <property type="entry name" value="ZF_BBOX"/>
    <property type="match status" value="1"/>
</dbReference>
<dbReference type="Gene3D" id="3.30.160.60">
    <property type="entry name" value="Classic Zinc Finger"/>
    <property type="match status" value="1"/>
</dbReference>
<dbReference type="GeneTree" id="ENSGT01040000240385"/>
<reference evidence="8 9" key="1">
    <citation type="submission" date="2020-06" db="EMBL/GenBank/DDBJ databases">
        <authorList>
            <consortium name="Wellcome Sanger Institute Data Sharing"/>
        </authorList>
    </citation>
    <scope>NUCLEOTIDE SEQUENCE [LARGE SCALE GENOMIC DNA]</scope>
</reference>
<keyword evidence="5" id="KW-0175">Coiled coil</keyword>
<evidence type="ECO:0000256" key="3">
    <source>
        <dbReference type="ARBA" id="ARBA00022833"/>
    </source>
</evidence>
<dbReference type="Gene3D" id="3.30.40.10">
    <property type="entry name" value="Zinc/RING finger domain, C3HC4 (zinc finger)"/>
    <property type="match status" value="1"/>
</dbReference>
<dbReference type="AlphaFoldDB" id="A0AAY4A4U1"/>
<evidence type="ECO:0000256" key="5">
    <source>
        <dbReference type="SAM" id="Coils"/>
    </source>
</evidence>
<dbReference type="Pfam" id="PF00643">
    <property type="entry name" value="zf-B_box"/>
    <property type="match status" value="1"/>
</dbReference>
<feature type="domain" description="RING-type" evidence="6">
    <location>
        <begin position="15"/>
        <end position="55"/>
    </location>
</feature>
<protein>
    <submittedName>
        <fullName evidence="8">Uncharacterized protein</fullName>
    </submittedName>
</protein>
<evidence type="ECO:0000259" key="7">
    <source>
        <dbReference type="PROSITE" id="PS50119"/>
    </source>
</evidence>
<dbReference type="InterPro" id="IPR017907">
    <property type="entry name" value="Znf_RING_CS"/>
</dbReference>
<dbReference type="PANTHER" id="PTHR25465:SF32">
    <property type="entry name" value="BLOODTHIRSTY-RELATED GENE FAMILY, MEMBER 16 ISOFORM X1-RELATED"/>
    <property type="match status" value="1"/>
</dbReference>
<evidence type="ECO:0000256" key="4">
    <source>
        <dbReference type="PROSITE-ProRule" id="PRU00024"/>
    </source>
</evidence>
<dbReference type="SMART" id="SM00336">
    <property type="entry name" value="BBOX"/>
    <property type="match status" value="1"/>
</dbReference>
<dbReference type="CDD" id="cd19769">
    <property type="entry name" value="Bbox2_TRIM16-like"/>
    <property type="match status" value="1"/>
</dbReference>
<dbReference type="PROSITE" id="PS50089">
    <property type="entry name" value="ZF_RING_2"/>
    <property type="match status" value="1"/>
</dbReference>
<feature type="domain" description="B box-type" evidence="7">
    <location>
        <begin position="141"/>
        <end position="181"/>
    </location>
</feature>
<feature type="coiled-coil region" evidence="5">
    <location>
        <begin position="224"/>
        <end position="258"/>
    </location>
</feature>
<dbReference type="Ensembl" id="ENSDCDT00010003095.1">
    <property type="protein sequence ID" value="ENSDCDP00010002980.1"/>
    <property type="gene ID" value="ENSDCDG00010001391.1"/>
</dbReference>
<dbReference type="InterPro" id="IPR027370">
    <property type="entry name" value="Znf-RING_euk"/>
</dbReference>
<evidence type="ECO:0000313" key="8">
    <source>
        <dbReference type="Ensembl" id="ENSDCDP00010002980.1"/>
    </source>
</evidence>
<proteinExistence type="predicted"/>
<evidence type="ECO:0000313" key="9">
    <source>
        <dbReference type="Proteomes" id="UP000694580"/>
    </source>
</evidence>
<keyword evidence="9" id="KW-1185">Reference proteome</keyword>
<organism evidence="8 9">
    <name type="scientific">Denticeps clupeoides</name>
    <name type="common">denticle herring</name>
    <dbReference type="NCBI Taxonomy" id="299321"/>
    <lineage>
        <taxon>Eukaryota</taxon>
        <taxon>Metazoa</taxon>
        <taxon>Chordata</taxon>
        <taxon>Craniata</taxon>
        <taxon>Vertebrata</taxon>
        <taxon>Euteleostomi</taxon>
        <taxon>Actinopterygii</taxon>
        <taxon>Neopterygii</taxon>
        <taxon>Teleostei</taxon>
        <taxon>Clupei</taxon>
        <taxon>Clupeiformes</taxon>
        <taxon>Denticipitoidei</taxon>
        <taxon>Denticipitidae</taxon>
        <taxon>Denticeps</taxon>
    </lineage>
</organism>
<dbReference type="InterPro" id="IPR051051">
    <property type="entry name" value="E3_ubiq-ligase_TRIM/RNF"/>
</dbReference>
<dbReference type="Pfam" id="PF13445">
    <property type="entry name" value="zf-RING_UBOX"/>
    <property type="match status" value="1"/>
</dbReference>
<accession>A0AAY4A4U1</accession>
<dbReference type="SMART" id="SM00184">
    <property type="entry name" value="RING"/>
    <property type="match status" value="1"/>
</dbReference>
<reference evidence="8" key="3">
    <citation type="submission" date="2025-09" db="UniProtKB">
        <authorList>
            <consortium name="Ensembl"/>
        </authorList>
    </citation>
    <scope>IDENTIFICATION</scope>
</reference>
<dbReference type="SUPFAM" id="SSF57845">
    <property type="entry name" value="B-box zinc-binding domain"/>
    <property type="match status" value="1"/>
</dbReference>
<keyword evidence="2 4" id="KW-0863">Zinc-finger</keyword>
<dbReference type="Proteomes" id="UP000694580">
    <property type="component" value="Chromosome 1"/>
</dbReference>
<evidence type="ECO:0000256" key="2">
    <source>
        <dbReference type="ARBA" id="ARBA00022771"/>
    </source>
</evidence>
<dbReference type="PROSITE" id="PS00518">
    <property type="entry name" value="ZF_RING_1"/>
    <property type="match status" value="1"/>
</dbReference>
<dbReference type="GO" id="GO:0008270">
    <property type="term" value="F:zinc ion binding"/>
    <property type="evidence" value="ECO:0007669"/>
    <property type="project" value="UniProtKB-KW"/>
</dbReference>
<dbReference type="SUPFAM" id="SSF57850">
    <property type="entry name" value="RING/U-box"/>
    <property type="match status" value="1"/>
</dbReference>